<feature type="transmembrane region" description="Helical" evidence="1">
    <location>
        <begin position="12"/>
        <end position="36"/>
    </location>
</feature>
<organism evidence="2 3">
    <name type="scientific">Tepidibacillus decaturensis</name>
    <dbReference type="NCBI Taxonomy" id="1413211"/>
    <lineage>
        <taxon>Bacteria</taxon>
        <taxon>Bacillati</taxon>
        <taxon>Bacillota</taxon>
        <taxon>Bacilli</taxon>
        <taxon>Bacillales</taxon>
        <taxon>Bacillaceae</taxon>
        <taxon>Tepidibacillus</taxon>
    </lineage>
</organism>
<dbReference type="RefSeq" id="WP_068723526.1">
    <property type="nucleotide sequence ID" value="NZ_LSKU01000001.1"/>
</dbReference>
<keyword evidence="1" id="KW-0472">Membrane</keyword>
<evidence type="ECO:0000256" key="1">
    <source>
        <dbReference type="SAM" id="Phobius"/>
    </source>
</evidence>
<dbReference type="EMBL" id="LSKU01000001">
    <property type="protein sequence ID" value="KXG43251.1"/>
    <property type="molecule type" value="Genomic_DNA"/>
</dbReference>
<accession>A0A135L2P2</accession>
<comment type="caution">
    <text evidence="2">The sequence shown here is derived from an EMBL/GenBank/DDBJ whole genome shotgun (WGS) entry which is preliminary data.</text>
</comment>
<keyword evidence="1" id="KW-1133">Transmembrane helix</keyword>
<sequence length="131" mass="14945">MKMAVGNEKGSVLLAILVAFTLLLFSLFPIINNLIIWKEILQKMEQEANTDYLLESGIALALHDLQQEPDFLGNRTYVYNGNTYVIQFTPEVSSDPLTVNLNIQIPALTQKELKVDVNTDTYTIQYWEESF</sequence>
<protein>
    <submittedName>
        <fullName evidence="2">Uncharacterized protein</fullName>
    </submittedName>
</protein>
<name>A0A135L2P2_9BACI</name>
<gene>
    <name evidence="2" type="ORF">U473_03895</name>
</gene>
<dbReference type="Proteomes" id="UP000070352">
    <property type="component" value="Unassembled WGS sequence"/>
</dbReference>
<keyword evidence="3" id="KW-1185">Reference proteome</keyword>
<dbReference type="AlphaFoldDB" id="A0A135L2P2"/>
<evidence type="ECO:0000313" key="3">
    <source>
        <dbReference type="Proteomes" id="UP000070352"/>
    </source>
</evidence>
<reference evidence="2 3" key="1">
    <citation type="submission" date="2016-02" db="EMBL/GenBank/DDBJ databases">
        <title>Draft Genome for Tepidibacillus decaturensis nov. sp. Strain Z9, an Anaerobic, Moderately Thermophilic and Heterotrophic Bacterium from Deep Subsurface of the Illinois Basin, USA.</title>
        <authorList>
            <person name="Dong Y."/>
            <person name="Chang J.Y."/>
            <person name="Sanford R."/>
            <person name="Fouke B.W."/>
        </authorList>
    </citation>
    <scope>NUCLEOTIDE SEQUENCE [LARGE SCALE GENOMIC DNA]</scope>
    <source>
        <strain evidence="2 3">Z9</strain>
    </source>
</reference>
<dbReference type="OrthoDB" id="9896926at2"/>
<proteinExistence type="predicted"/>
<keyword evidence="1" id="KW-0812">Transmembrane</keyword>
<dbReference type="STRING" id="1413211.U473_03895"/>
<evidence type="ECO:0000313" key="2">
    <source>
        <dbReference type="EMBL" id="KXG43251.1"/>
    </source>
</evidence>